<organism evidence="8 9">
    <name type="scientific">Fusarium coffeatum</name>
    <dbReference type="NCBI Taxonomy" id="231269"/>
    <lineage>
        <taxon>Eukaryota</taxon>
        <taxon>Fungi</taxon>
        <taxon>Dikarya</taxon>
        <taxon>Ascomycota</taxon>
        <taxon>Pezizomycotina</taxon>
        <taxon>Sordariomycetes</taxon>
        <taxon>Hypocreomycetidae</taxon>
        <taxon>Hypocreales</taxon>
        <taxon>Nectriaceae</taxon>
        <taxon>Fusarium</taxon>
        <taxon>Fusarium incarnatum-equiseti species complex</taxon>
    </lineage>
</organism>
<feature type="region of interest" description="Disordered" evidence="6">
    <location>
        <begin position="1"/>
        <end position="27"/>
    </location>
</feature>
<feature type="transmembrane region" description="Helical" evidence="7">
    <location>
        <begin position="49"/>
        <end position="66"/>
    </location>
</feature>
<feature type="transmembrane region" description="Helical" evidence="7">
    <location>
        <begin position="174"/>
        <end position="194"/>
    </location>
</feature>
<evidence type="ECO:0000313" key="8">
    <source>
        <dbReference type="EMBL" id="RBR07260.1"/>
    </source>
</evidence>
<reference evidence="8 9" key="1">
    <citation type="submission" date="2018-06" db="EMBL/GenBank/DDBJ databases">
        <title>Fusarium incarnatum-equiseti species complex species 28.</title>
        <authorList>
            <person name="Gardiner D.M."/>
        </authorList>
    </citation>
    <scope>NUCLEOTIDE SEQUENCE [LARGE SCALE GENOMIC DNA]</scope>
    <source>
        <strain evidence="8 9">FIESC_28</strain>
    </source>
</reference>
<proteinExistence type="predicted"/>
<comment type="caution">
    <text evidence="8">The sequence shown here is derived from an EMBL/GenBank/DDBJ whole genome shotgun (WGS) entry which is preliminary data.</text>
</comment>
<feature type="transmembrane region" description="Helical" evidence="7">
    <location>
        <begin position="78"/>
        <end position="99"/>
    </location>
</feature>
<accession>A0A366QTJ8</accession>
<feature type="transmembrane region" description="Helical" evidence="7">
    <location>
        <begin position="456"/>
        <end position="475"/>
    </location>
</feature>
<dbReference type="GO" id="GO:0016020">
    <property type="term" value="C:membrane"/>
    <property type="evidence" value="ECO:0007669"/>
    <property type="project" value="UniProtKB-SubCell"/>
</dbReference>
<feature type="transmembrane region" description="Helical" evidence="7">
    <location>
        <begin position="339"/>
        <end position="358"/>
    </location>
</feature>
<dbReference type="AlphaFoldDB" id="A0A366QTJ8"/>
<dbReference type="Pfam" id="PF13520">
    <property type="entry name" value="AA_permease_2"/>
    <property type="match status" value="1"/>
</dbReference>
<dbReference type="RefSeq" id="XP_031011057.1">
    <property type="nucleotide sequence ID" value="XM_031164889.1"/>
</dbReference>
<keyword evidence="4 7" id="KW-1133">Transmembrane helix</keyword>
<feature type="transmembrane region" description="Helical" evidence="7">
    <location>
        <begin position="285"/>
        <end position="310"/>
    </location>
</feature>
<dbReference type="InterPro" id="IPR002293">
    <property type="entry name" value="AA/rel_permease1"/>
</dbReference>
<evidence type="ECO:0008006" key="10">
    <source>
        <dbReference type="Google" id="ProtNLM"/>
    </source>
</evidence>
<feature type="transmembrane region" description="Helical" evidence="7">
    <location>
        <begin position="135"/>
        <end position="154"/>
    </location>
</feature>
<keyword evidence="9" id="KW-1185">Reference proteome</keyword>
<dbReference type="Gene3D" id="1.20.1740.10">
    <property type="entry name" value="Amino acid/polyamine transporter I"/>
    <property type="match status" value="1"/>
</dbReference>
<dbReference type="GeneID" id="42000185"/>
<feature type="transmembrane region" description="Helical" evidence="7">
    <location>
        <begin position="418"/>
        <end position="436"/>
    </location>
</feature>
<feature type="transmembrane region" description="Helical" evidence="7">
    <location>
        <begin position="243"/>
        <end position="264"/>
    </location>
</feature>
<keyword evidence="2" id="KW-0813">Transport</keyword>
<evidence type="ECO:0000256" key="1">
    <source>
        <dbReference type="ARBA" id="ARBA00004141"/>
    </source>
</evidence>
<feature type="transmembrane region" description="Helical" evidence="7">
    <location>
        <begin position="487"/>
        <end position="506"/>
    </location>
</feature>
<evidence type="ECO:0000256" key="3">
    <source>
        <dbReference type="ARBA" id="ARBA00022692"/>
    </source>
</evidence>
<dbReference type="PANTHER" id="PTHR45649:SF2">
    <property type="entry name" value="ACID PERMEASE, PUTATIVE-RELATED"/>
    <property type="match status" value="1"/>
</dbReference>
<protein>
    <recommendedName>
        <fullName evidence="10">Amino acid permease/ SLC12A domain-containing protein</fullName>
    </recommendedName>
</protein>
<dbReference type="OrthoDB" id="3257095at2759"/>
<feature type="transmembrane region" description="Helical" evidence="7">
    <location>
        <begin position="386"/>
        <end position="406"/>
    </location>
</feature>
<dbReference type="PANTHER" id="PTHR45649">
    <property type="entry name" value="AMINO-ACID PERMEASE BAT1"/>
    <property type="match status" value="1"/>
</dbReference>
<comment type="subcellular location">
    <subcellularLocation>
        <location evidence="1">Membrane</location>
        <topology evidence="1">Multi-pass membrane protein</topology>
    </subcellularLocation>
</comment>
<gene>
    <name evidence="8" type="ORF">FIESC28_10759</name>
</gene>
<evidence type="ECO:0000256" key="4">
    <source>
        <dbReference type="ARBA" id="ARBA00022989"/>
    </source>
</evidence>
<dbReference type="GO" id="GO:0022857">
    <property type="term" value="F:transmembrane transporter activity"/>
    <property type="evidence" value="ECO:0007669"/>
    <property type="project" value="InterPro"/>
</dbReference>
<keyword evidence="5 7" id="KW-0472">Membrane</keyword>
<dbReference type="EMBL" id="QKXC01000320">
    <property type="protein sequence ID" value="RBR07260.1"/>
    <property type="molecule type" value="Genomic_DNA"/>
</dbReference>
<evidence type="ECO:0000256" key="7">
    <source>
        <dbReference type="SAM" id="Phobius"/>
    </source>
</evidence>
<name>A0A366QTJ8_9HYPO</name>
<evidence type="ECO:0000313" key="9">
    <source>
        <dbReference type="Proteomes" id="UP000253153"/>
    </source>
</evidence>
<evidence type="ECO:0000256" key="5">
    <source>
        <dbReference type="ARBA" id="ARBA00023136"/>
    </source>
</evidence>
<keyword evidence="3 7" id="KW-0812">Transmembrane</keyword>
<evidence type="ECO:0000256" key="6">
    <source>
        <dbReference type="SAM" id="MobiDB-lite"/>
    </source>
</evidence>
<feature type="transmembrane region" description="Helical" evidence="7">
    <location>
        <begin position="201"/>
        <end position="223"/>
    </location>
</feature>
<sequence>MSGNDDKKFVDVHDTPQLSDSDNVDEKKGTAADRLDMYRMGKTQDLTRNFRFLSIFGFSMILMASWEYSLSVSTIGLVNGGTAGLIWMFFICWIGFIFVNISMAEMASMAPTIGGQYHWVSEFAPPEYQKPISYLMGWMCVLGWQGACAGSSFIGGTQIQGLIVMNNPSYEPKGWHGTLLTIAIAGMSVLFNTFLARKLPLVEACILVVHVFAFFGVLVTLWVLSPHADAKDVFTQFSDRGGWGSLGGSALVGILAGVLPLLGADAAVHMSEEVRDAGRTIPRTMIATTVFNGLFGWIMVITYCFCIGDLEQVISSPTGQPFMQVFLNSTKSASSATAMSFWIVAMTVFSNLTMVATASRQLYAFARDHAVPFDTWFSRVPAGWDVPVNAIITTFFVSGVLALINIGSPVALNSITSLGTTGLLSSCMVSIGCMIWRRCTKRELLPAKLSLGRWGLPINIASEAFLVVIFVLAFMPGNPNPSPAEMNWSIVMFLALILFSFVYYFLYGRHRYEGPVAYVRKLEQ</sequence>
<dbReference type="PIRSF" id="PIRSF006060">
    <property type="entry name" value="AA_transporter"/>
    <property type="match status" value="1"/>
</dbReference>
<evidence type="ECO:0000256" key="2">
    <source>
        <dbReference type="ARBA" id="ARBA00022448"/>
    </source>
</evidence>
<dbReference type="Proteomes" id="UP000253153">
    <property type="component" value="Unassembled WGS sequence"/>
</dbReference>
<feature type="compositionally biased region" description="Basic and acidic residues" evidence="6">
    <location>
        <begin position="1"/>
        <end position="14"/>
    </location>
</feature>